<evidence type="ECO:0000256" key="11">
    <source>
        <dbReference type="ARBA" id="ARBA00023144"/>
    </source>
</evidence>
<evidence type="ECO:0000256" key="7">
    <source>
        <dbReference type="ARBA" id="ARBA00022679"/>
    </source>
</evidence>
<evidence type="ECO:0000313" key="17">
    <source>
        <dbReference type="EMBL" id="WGS65100.1"/>
    </source>
</evidence>
<feature type="domain" description="Galactose-1-phosphate uridyl transferase N-terminal" evidence="15">
    <location>
        <begin position="3"/>
        <end position="151"/>
    </location>
</feature>
<keyword evidence="12 14" id="KW-0119">Carbohydrate metabolism</keyword>
<dbReference type="InterPro" id="IPR005849">
    <property type="entry name" value="GalP_Utransf_N"/>
</dbReference>
<dbReference type="Pfam" id="PF01087">
    <property type="entry name" value="GalP_UDP_transf"/>
    <property type="match status" value="1"/>
</dbReference>
<dbReference type="Proteomes" id="UP001232493">
    <property type="component" value="Chromosome"/>
</dbReference>
<name>A0ABY8PR59_9BACT</name>
<organism evidence="17 18">
    <name type="scientific">Marinitoga aeolica</name>
    <dbReference type="NCBI Taxonomy" id="2809031"/>
    <lineage>
        <taxon>Bacteria</taxon>
        <taxon>Thermotogati</taxon>
        <taxon>Thermotogota</taxon>
        <taxon>Thermotogae</taxon>
        <taxon>Petrotogales</taxon>
        <taxon>Petrotogaceae</taxon>
        <taxon>Marinitoga</taxon>
    </lineage>
</organism>
<reference evidence="17 18" key="1">
    <citation type="submission" date="2021-02" db="EMBL/GenBank/DDBJ databases">
        <title>Characterization of Marinitoga sp. nov. str. BP5-C20A.</title>
        <authorList>
            <person name="Erauso G."/>
            <person name="Postec A."/>
        </authorList>
    </citation>
    <scope>NUCLEOTIDE SEQUENCE [LARGE SCALE GENOMIC DNA]</scope>
    <source>
        <strain evidence="17 18">BP5-C20A</strain>
    </source>
</reference>
<evidence type="ECO:0000259" key="15">
    <source>
        <dbReference type="Pfam" id="PF01087"/>
    </source>
</evidence>
<dbReference type="EMBL" id="CP069362">
    <property type="protein sequence ID" value="WGS65100.1"/>
    <property type="molecule type" value="Genomic_DNA"/>
</dbReference>
<keyword evidence="10" id="KW-0862">Zinc</keyword>
<dbReference type="InterPro" id="IPR036265">
    <property type="entry name" value="HIT-like_sf"/>
</dbReference>
<keyword evidence="8 14" id="KW-0548">Nucleotidyltransferase</keyword>
<comment type="catalytic activity">
    <reaction evidence="1 14">
        <text>alpha-D-galactose 1-phosphate + UDP-alpha-D-glucose = alpha-D-glucose 1-phosphate + UDP-alpha-D-galactose</text>
        <dbReference type="Rhea" id="RHEA:13989"/>
        <dbReference type="ChEBI" id="CHEBI:58336"/>
        <dbReference type="ChEBI" id="CHEBI:58601"/>
        <dbReference type="ChEBI" id="CHEBI:58885"/>
        <dbReference type="ChEBI" id="CHEBI:66914"/>
        <dbReference type="EC" id="2.7.7.12"/>
    </reaction>
</comment>
<evidence type="ECO:0000256" key="4">
    <source>
        <dbReference type="ARBA" id="ARBA00010951"/>
    </source>
</evidence>
<evidence type="ECO:0000256" key="8">
    <source>
        <dbReference type="ARBA" id="ARBA00022695"/>
    </source>
</evidence>
<keyword evidence="18" id="KW-1185">Reference proteome</keyword>
<dbReference type="InterPro" id="IPR005850">
    <property type="entry name" value="GalP_Utransf_C"/>
</dbReference>
<dbReference type="InterPro" id="IPR019779">
    <property type="entry name" value="GalP_UDPtransf1_His-AS"/>
</dbReference>
<dbReference type="CDD" id="cd00608">
    <property type="entry name" value="GalT"/>
    <property type="match status" value="1"/>
</dbReference>
<comment type="cofactor">
    <cofactor evidence="2">
        <name>Zn(2+)</name>
        <dbReference type="ChEBI" id="CHEBI:29105"/>
    </cofactor>
</comment>
<keyword evidence="11 14" id="KW-0299">Galactose metabolism</keyword>
<evidence type="ECO:0000256" key="10">
    <source>
        <dbReference type="ARBA" id="ARBA00022833"/>
    </source>
</evidence>
<dbReference type="NCBIfam" id="TIGR00209">
    <property type="entry name" value="galT_1"/>
    <property type="match status" value="1"/>
</dbReference>
<evidence type="ECO:0000256" key="3">
    <source>
        <dbReference type="ARBA" id="ARBA00004947"/>
    </source>
</evidence>
<sequence>MLERRFNPITGEWVMISSSRQKRPNLPKDSCPICPGVLELPGEYDLVSFENRFPALKKDAPNVENNSNVLIKDKSQGICEVVVYTEKHNSELSYMPIYQIEKLINMWADRTKELSSYEFIKYVFIFENKGKEVGATLPHPHGQLYAFPFLPPRIQLKIESLEKWYSEKNSCAICDIVKEEKEQNERIVYETENIIALVPFYARYPYEVHVYPKRHVETIYELSNKEKKEFAEVLRVITNKYNGLFNMPFPYMMMFFQKPFNINKTTHFFHFHVEFISPMRGPNLIKWVASVESGTWAFINPIEPEQAAKQLRDVEVKLDEI</sequence>
<evidence type="ECO:0000256" key="5">
    <source>
        <dbReference type="ARBA" id="ARBA00012384"/>
    </source>
</evidence>
<gene>
    <name evidence="17" type="primary">galT</name>
    <name evidence="17" type="ORF">JRV97_00670</name>
</gene>
<evidence type="ECO:0000256" key="12">
    <source>
        <dbReference type="ARBA" id="ARBA00023277"/>
    </source>
</evidence>
<comment type="similarity">
    <text evidence="4 14">Belongs to the galactose-1-phosphate uridylyltransferase type 1 family.</text>
</comment>
<dbReference type="PANTHER" id="PTHR11943">
    <property type="entry name" value="GALACTOSE-1-PHOSPHATE URIDYLYLTRANSFERASE"/>
    <property type="match status" value="1"/>
</dbReference>
<comment type="pathway">
    <text evidence="3 14">Carbohydrate metabolism; galactose metabolism.</text>
</comment>
<evidence type="ECO:0000313" key="18">
    <source>
        <dbReference type="Proteomes" id="UP001232493"/>
    </source>
</evidence>
<keyword evidence="7 14" id="KW-0808">Transferase</keyword>
<dbReference type="PROSITE" id="PS00117">
    <property type="entry name" value="GAL_P_UDP_TRANSF_I"/>
    <property type="match status" value="1"/>
</dbReference>
<dbReference type="SUPFAM" id="SSF54197">
    <property type="entry name" value="HIT-like"/>
    <property type="match status" value="2"/>
</dbReference>
<protein>
    <recommendedName>
        <fullName evidence="6 13">Galactose-1-phosphate uridylyltransferase</fullName>
        <ecNumber evidence="5 13">2.7.7.12</ecNumber>
    </recommendedName>
</protein>
<dbReference type="Pfam" id="PF02744">
    <property type="entry name" value="GalP_UDP_tr_C"/>
    <property type="match status" value="1"/>
</dbReference>
<evidence type="ECO:0000256" key="13">
    <source>
        <dbReference type="NCBIfam" id="TIGR00209"/>
    </source>
</evidence>
<dbReference type="EC" id="2.7.7.12" evidence="5 13"/>
<dbReference type="InterPro" id="IPR001937">
    <property type="entry name" value="GalP_UDPtransf1"/>
</dbReference>
<evidence type="ECO:0000259" key="16">
    <source>
        <dbReference type="Pfam" id="PF02744"/>
    </source>
</evidence>
<evidence type="ECO:0000256" key="2">
    <source>
        <dbReference type="ARBA" id="ARBA00001947"/>
    </source>
</evidence>
<evidence type="ECO:0000256" key="1">
    <source>
        <dbReference type="ARBA" id="ARBA00001107"/>
    </source>
</evidence>
<dbReference type="PIRSF" id="PIRSF000808">
    <property type="entry name" value="GalT"/>
    <property type="match status" value="1"/>
</dbReference>
<dbReference type="PANTHER" id="PTHR11943:SF1">
    <property type="entry name" value="GALACTOSE-1-PHOSPHATE URIDYLYLTRANSFERASE"/>
    <property type="match status" value="1"/>
</dbReference>
<proteinExistence type="inferred from homology"/>
<accession>A0ABY8PR59</accession>
<feature type="domain" description="Galactose-1-phosphate uridyl transferase C-terminal" evidence="16">
    <location>
        <begin position="159"/>
        <end position="274"/>
    </location>
</feature>
<dbReference type="RefSeq" id="WP_280999262.1">
    <property type="nucleotide sequence ID" value="NZ_CP069362.1"/>
</dbReference>
<dbReference type="GO" id="GO:0016779">
    <property type="term" value="F:nucleotidyltransferase activity"/>
    <property type="evidence" value="ECO:0007669"/>
    <property type="project" value="UniProtKB-KW"/>
</dbReference>
<evidence type="ECO:0000256" key="6">
    <source>
        <dbReference type="ARBA" id="ARBA00016340"/>
    </source>
</evidence>
<dbReference type="Gene3D" id="3.30.428.10">
    <property type="entry name" value="HIT-like"/>
    <property type="match status" value="2"/>
</dbReference>
<keyword evidence="9 14" id="KW-0479">Metal-binding</keyword>
<evidence type="ECO:0000256" key="14">
    <source>
        <dbReference type="RuleBase" id="RU000506"/>
    </source>
</evidence>
<evidence type="ECO:0000256" key="9">
    <source>
        <dbReference type="ARBA" id="ARBA00022723"/>
    </source>
</evidence>